<name>A0A0A9I3P8_ARUDO</name>
<dbReference type="EMBL" id="GBRH01158088">
    <property type="protein sequence ID" value="JAE39808.1"/>
    <property type="molecule type" value="Transcribed_RNA"/>
</dbReference>
<sequence>MPDYPTAEVQGKQILCS</sequence>
<reference evidence="1" key="1">
    <citation type="submission" date="2014-09" db="EMBL/GenBank/DDBJ databases">
        <authorList>
            <person name="Magalhaes I.L.F."/>
            <person name="Oliveira U."/>
            <person name="Santos F.R."/>
            <person name="Vidigal T.H.D.A."/>
            <person name="Brescovit A.D."/>
            <person name="Santos A.J."/>
        </authorList>
    </citation>
    <scope>NUCLEOTIDE SEQUENCE</scope>
    <source>
        <tissue evidence="1">Shoot tissue taken approximately 20 cm above the soil surface</tissue>
    </source>
</reference>
<evidence type="ECO:0000313" key="1">
    <source>
        <dbReference type="EMBL" id="JAE39808.1"/>
    </source>
</evidence>
<protein>
    <submittedName>
        <fullName evidence="1">Uncharacterized protein</fullName>
    </submittedName>
</protein>
<accession>A0A0A9I3P8</accession>
<dbReference type="AlphaFoldDB" id="A0A0A9I3P8"/>
<organism evidence="1">
    <name type="scientific">Arundo donax</name>
    <name type="common">Giant reed</name>
    <name type="synonym">Donax arundinaceus</name>
    <dbReference type="NCBI Taxonomy" id="35708"/>
    <lineage>
        <taxon>Eukaryota</taxon>
        <taxon>Viridiplantae</taxon>
        <taxon>Streptophyta</taxon>
        <taxon>Embryophyta</taxon>
        <taxon>Tracheophyta</taxon>
        <taxon>Spermatophyta</taxon>
        <taxon>Magnoliopsida</taxon>
        <taxon>Liliopsida</taxon>
        <taxon>Poales</taxon>
        <taxon>Poaceae</taxon>
        <taxon>PACMAD clade</taxon>
        <taxon>Arundinoideae</taxon>
        <taxon>Arundineae</taxon>
        <taxon>Arundo</taxon>
    </lineage>
</organism>
<proteinExistence type="predicted"/>
<reference evidence="1" key="2">
    <citation type="journal article" date="2015" name="Data Brief">
        <title>Shoot transcriptome of the giant reed, Arundo donax.</title>
        <authorList>
            <person name="Barrero R.A."/>
            <person name="Guerrero F.D."/>
            <person name="Moolhuijzen P."/>
            <person name="Goolsby J.A."/>
            <person name="Tidwell J."/>
            <person name="Bellgard S.E."/>
            <person name="Bellgard M.I."/>
        </authorList>
    </citation>
    <scope>NUCLEOTIDE SEQUENCE</scope>
    <source>
        <tissue evidence="1">Shoot tissue taken approximately 20 cm above the soil surface</tissue>
    </source>
</reference>